<evidence type="ECO:0000313" key="4">
    <source>
        <dbReference type="EMBL" id="EHP86599.1"/>
    </source>
</evidence>
<dbReference type="PATRIC" id="fig|647171.4.peg.1016"/>
<keyword evidence="2 3" id="KW-0648">Protein biosynthesis</keyword>
<evidence type="ECO:0000256" key="2">
    <source>
        <dbReference type="ARBA" id="ARBA00022917"/>
    </source>
</evidence>
<keyword evidence="1 3" id="KW-0396">Initiation factor</keyword>
<evidence type="ECO:0000313" key="5">
    <source>
        <dbReference type="Proteomes" id="UP000003706"/>
    </source>
</evidence>
<dbReference type="InterPro" id="IPR002769">
    <property type="entry name" value="eIF6"/>
</dbReference>
<dbReference type="NCBIfam" id="TIGR00323">
    <property type="entry name" value="eIF-6"/>
    <property type="match status" value="1"/>
</dbReference>
<dbReference type="GO" id="GO:0043022">
    <property type="term" value="F:ribosome binding"/>
    <property type="evidence" value="ECO:0007669"/>
    <property type="project" value="InterPro"/>
</dbReference>
<dbReference type="GO" id="GO:0003743">
    <property type="term" value="F:translation initiation factor activity"/>
    <property type="evidence" value="ECO:0007669"/>
    <property type="project" value="UniProtKB-UniRule"/>
</dbReference>
<dbReference type="GO" id="GO:0042256">
    <property type="term" value="P:cytosolic ribosome assembly"/>
    <property type="evidence" value="ECO:0007669"/>
    <property type="project" value="InterPro"/>
</dbReference>
<protein>
    <recommendedName>
        <fullName evidence="3">Translation initiation factor 6</fullName>
        <shortName evidence="3">aIF-6</shortName>
    </recommendedName>
</protein>
<accession>H1KYY0</accession>
<dbReference type="PANTHER" id="PTHR10784">
    <property type="entry name" value="TRANSLATION INITIATION FACTOR 6"/>
    <property type="match status" value="1"/>
</dbReference>
<dbReference type="SUPFAM" id="SSF55909">
    <property type="entry name" value="Pentein"/>
    <property type="match status" value="1"/>
</dbReference>
<gene>
    <name evidence="3" type="primary">eif6</name>
    <name evidence="4" type="ORF">MetfoDRAFT_1039</name>
</gene>
<dbReference type="PIRSF" id="PIRSF006413">
    <property type="entry name" value="IF-6"/>
    <property type="match status" value="1"/>
</dbReference>
<dbReference type="NCBIfam" id="NF003127">
    <property type="entry name" value="PRK04046.1-3"/>
    <property type="match status" value="1"/>
</dbReference>
<organism evidence="4 5">
    <name type="scientific">Methanotorris formicicus Mc-S-70</name>
    <dbReference type="NCBI Taxonomy" id="647171"/>
    <lineage>
        <taxon>Archaea</taxon>
        <taxon>Methanobacteriati</taxon>
        <taxon>Methanobacteriota</taxon>
        <taxon>Methanomada group</taxon>
        <taxon>Methanococci</taxon>
        <taxon>Methanococcales</taxon>
        <taxon>Methanocaldococcaceae</taxon>
        <taxon>Methanotorris</taxon>
    </lineage>
</organism>
<evidence type="ECO:0000256" key="3">
    <source>
        <dbReference type="HAMAP-Rule" id="MF_00032"/>
    </source>
</evidence>
<comment type="similarity">
    <text evidence="3">Belongs to the eIF-6 family.</text>
</comment>
<dbReference type="RefSeq" id="WP_007044471.1">
    <property type="nucleotide sequence ID" value="NZ_AGJL01000022.1"/>
</dbReference>
<keyword evidence="5" id="KW-1185">Reference proteome</keyword>
<dbReference type="HAMAP" id="MF_00032">
    <property type="entry name" value="eIF_6"/>
    <property type="match status" value="1"/>
</dbReference>
<dbReference type="Pfam" id="PF01912">
    <property type="entry name" value="eIF-6"/>
    <property type="match status" value="1"/>
</dbReference>
<evidence type="ECO:0000256" key="1">
    <source>
        <dbReference type="ARBA" id="ARBA00022540"/>
    </source>
</evidence>
<comment type="function">
    <text evidence="3">Binds to the 50S ribosomal subunit and prevents its association with the 30S ribosomal subunit to form the 70S initiation complex.</text>
</comment>
<proteinExistence type="inferred from homology"/>
<dbReference type="EMBL" id="AGJL01000022">
    <property type="protein sequence ID" value="EHP86599.1"/>
    <property type="molecule type" value="Genomic_DNA"/>
</dbReference>
<dbReference type="Gene3D" id="3.75.10.10">
    <property type="entry name" value="L-arginine/glycine Amidinotransferase, Chain A"/>
    <property type="match status" value="1"/>
</dbReference>
<name>H1KYY0_9EURY</name>
<comment type="caution">
    <text evidence="4">The sequence shown here is derived from an EMBL/GenBank/DDBJ whole genome shotgun (WGS) entry which is preliminary data.</text>
</comment>
<dbReference type="SMART" id="SM00654">
    <property type="entry name" value="eIF6"/>
    <property type="match status" value="1"/>
</dbReference>
<reference evidence="4 5" key="1">
    <citation type="submission" date="2011-09" db="EMBL/GenBank/DDBJ databases">
        <title>The draft genome of Methanotorris formicicus Mc-S-70.</title>
        <authorList>
            <consortium name="US DOE Joint Genome Institute (JGI-PGF)"/>
            <person name="Lucas S."/>
            <person name="Han J."/>
            <person name="Lapidus A."/>
            <person name="Cheng J.-F."/>
            <person name="Goodwin L."/>
            <person name="Pitluck S."/>
            <person name="Peters L."/>
            <person name="Land M.L."/>
            <person name="Hauser L."/>
            <person name="Sieprawska-Lupa M."/>
            <person name="Takai K."/>
            <person name="Miyazaki J."/>
            <person name="Whitman W."/>
            <person name="Woyke T.J."/>
        </authorList>
    </citation>
    <scope>NUCLEOTIDE SEQUENCE [LARGE SCALE GENOMIC DNA]</scope>
    <source>
        <strain evidence="4 5">Mc-S-70</strain>
    </source>
</reference>
<dbReference type="AlphaFoldDB" id="H1KYY0"/>
<sequence length="226" mass="24334">MIIRKYFSGMSTIGVLALSTEKFAFLPYIVEENMVEEIKEVLDVSTTRLNIGGCSLIGSLCVANSYGLLLPKIVKDDEVELIKKFLEENNIDIQIKILDSKNTALGNLVLANDRGCIISEELKGFKKDIEDILNVDVEVGNIAELPTVGSNAVATNKGCLVHPLADDEELEWIKDVLKIDCIGRGTANKGVTSVGACVIANTKGAIVGGDTTGPELLKIEEALDLI</sequence>
<dbReference type="STRING" id="647171.MetfoDRAFT_1039"/>
<dbReference type="Proteomes" id="UP000003706">
    <property type="component" value="Unassembled WGS sequence"/>
</dbReference>
<dbReference type="OrthoDB" id="33582at2157"/>